<keyword evidence="7" id="KW-0812">Transmembrane</keyword>
<dbReference type="EC" id="1.18.1.2" evidence="6"/>
<evidence type="ECO:0000256" key="4">
    <source>
        <dbReference type="ARBA" id="ARBA00022857"/>
    </source>
</evidence>
<evidence type="ECO:0000256" key="1">
    <source>
        <dbReference type="ARBA" id="ARBA00011738"/>
    </source>
</evidence>
<dbReference type="Proteomes" id="UP000051655">
    <property type="component" value="Unassembled WGS sequence"/>
</dbReference>
<evidence type="ECO:0000256" key="3">
    <source>
        <dbReference type="ARBA" id="ARBA00022827"/>
    </source>
</evidence>
<comment type="catalytic activity">
    <reaction evidence="6">
        <text>2 reduced [2Fe-2S]-[ferredoxin] + NADP(+) + H(+) = 2 oxidized [2Fe-2S]-[ferredoxin] + NADPH</text>
        <dbReference type="Rhea" id="RHEA:20125"/>
        <dbReference type="Rhea" id="RHEA-COMP:10000"/>
        <dbReference type="Rhea" id="RHEA-COMP:10001"/>
        <dbReference type="ChEBI" id="CHEBI:15378"/>
        <dbReference type="ChEBI" id="CHEBI:33737"/>
        <dbReference type="ChEBI" id="CHEBI:33738"/>
        <dbReference type="ChEBI" id="CHEBI:57783"/>
        <dbReference type="ChEBI" id="CHEBI:58349"/>
        <dbReference type="EC" id="1.18.1.2"/>
    </reaction>
</comment>
<keyword evidence="7" id="KW-0472">Membrane</keyword>
<feature type="binding site" evidence="6">
    <location>
        <position position="287"/>
    </location>
    <ligand>
        <name>FAD</name>
        <dbReference type="ChEBI" id="CHEBI:57692"/>
    </ligand>
</feature>
<keyword evidence="10" id="KW-1185">Reference proteome</keyword>
<dbReference type="GO" id="GO:0050660">
    <property type="term" value="F:flavin adenine dinucleotide binding"/>
    <property type="evidence" value="ECO:0007669"/>
    <property type="project" value="UniProtKB-UniRule"/>
</dbReference>
<dbReference type="GO" id="GO:0050661">
    <property type="term" value="F:NADP binding"/>
    <property type="evidence" value="ECO:0007669"/>
    <property type="project" value="UniProtKB-UniRule"/>
</dbReference>
<comment type="similarity">
    <text evidence="6">Belongs to the ferredoxin--NADP reductase type 2 family.</text>
</comment>
<dbReference type="PANTHER" id="PTHR48105">
    <property type="entry name" value="THIOREDOXIN REDUCTASE 1-RELATED-RELATED"/>
    <property type="match status" value="1"/>
</dbReference>
<feature type="binding site" evidence="6">
    <location>
        <position position="89"/>
    </location>
    <ligand>
        <name>FAD</name>
        <dbReference type="ChEBI" id="CHEBI:57692"/>
    </ligand>
</feature>
<proteinExistence type="inferred from homology"/>
<feature type="transmembrane region" description="Helical" evidence="7">
    <location>
        <begin position="7"/>
        <end position="26"/>
    </location>
</feature>
<dbReference type="AlphaFoldDB" id="A0A0R2JKT1"/>
<feature type="binding site" evidence="6">
    <location>
        <position position="123"/>
    </location>
    <ligand>
        <name>FAD</name>
        <dbReference type="ChEBI" id="CHEBI:57692"/>
    </ligand>
</feature>
<dbReference type="PATRIC" id="fig|1616.3.peg.553"/>
<comment type="caution">
    <text evidence="9">The sequence shown here is derived from an EMBL/GenBank/DDBJ whole genome shotgun (WGS) entry which is preliminary data.</text>
</comment>
<dbReference type="HAMAP" id="MF_01685">
    <property type="entry name" value="FENR2"/>
    <property type="match status" value="1"/>
</dbReference>
<dbReference type="SUPFAM" id="SSF51905">
    <property type="entry name" value="FAD/NAD(P)-binding domain"/>
    <property type="match status" value="1"/>
</dbReference>
<name>A0A0R2JKT1_9LACO</name>
<keyword evidence="7" id="KW-1133">Transmembrane helix</keyword>
<evidence type="ECO:0000256" key="7">
    <source>
        <dbReference type="SAM" id="Phobius"/>
    </source>
</evidence>
<reference evidence="9 10" key="1">
    <citation type="journal article" date="2015" name="Genome Announc.">
        <title>Expanding the biotechnology potential of lactobacilli through comparative genomics of 213 strains and associated genera.</title>
        <authorList>
            <person name="Sun Z."/>
            <person name="Harris H.M."/>
            <person name="McCann A."/>
            <person name="Guo C."/>
            <person name="Argimon S."/>
            <person name="Zhang W."/>
            <person name="Yang X."/>
            <person name="Jeffery I.B."/>
            <person name="Cooney J.C."/>
            <person name="Kagawa T.F."/>
            <person name="Liu W."/>
            <person name="Song Y."/>
            <person name="Salvetti E."/>
            <person name="Wrobel A."/>
            <person name="Rasinkangas P."/>
            <person name="Parkhill J."/>
            <person name="Rea M.C."/>
            <person name="O'Sullivan O."/>
            <person name="Ritari J."/>
            <person name="Douillard F.P."/>
            <person name="Paul Ross R."/>
            <person name="Yang R."/>
            <person name="Briner A.E."/>
            <person name="Felis G.E."/>
            <person name="de Vos W.M."/>
            <person name="Barrangou R."/>
            <person name="Klaenhammer T.R."/>
            <person name="Caufield P.W."/>
            <person name="Cui Y."/>
            <person name="Zhang H."/>
            <person name="O'Toole P.W."/>
        </authorList>
    </citation>
    <scope>NUCLEOTIDE SEQUENCE [LARGE SCALE GENOMIC DNA]</scope>
    <source>
        <strain evidence="9 10">DSM 20593</strain>
    </source>
</reference>
<gene>
    <name evidence="9" type="ORF">IV73_GL000537</name>
</gene>
<dbReference type="Pfam" id="PF07992">
    <property type="entry name" value="Pyr_redox_2"/>
    <property type="match status" value="1"/>
</dbReference>
<keyword evidence="2 6" id="KW-0285">Flavoprotein</keyword>
<feature type="binding site" evidence="6">
    <location>
        <position position="36"/>
    </location>
    <ligand>
        <name>FAD</name>
        <dbReference type="ChEBI" id="CHEBI:57692"/>
    </ligand>
</feature>
<evidence type="ECO:0000313" key="10">
    <source>
        <dbReference type="Proteomes" id="UP000051655"/>
    </source>
</evidence>
<dbReference type="Gene3D" id="3.50.50.60">
    <property type="entry name" value="FAD/NAD(P)-binding domain"/>
    <property type="match status" value="2"/>
</dbReference>
<evidence type="ECO:0000313" key="9">
    <source>
        <dbReference type="EMBL" id="KRN75372.1"/>
    </source>
</evidence>
<keyword evidence="3 6" id="KW-0274">FAD</keyword>
<feature type="domain" description="FAD/NAD(P)-binding" evidence="8">
    <location>
        <begin position="7"/>
        <end position="300"/>
    </location>
</feature>
<dbReference type="GO" id="GO:0004324">
    <property type="term" value="F:ferredoxin-NADP+ reductase activity"/>
    <property type="evidence" value="ECO:0007669"/>
    <property type="project" value="UniProtKB-UniRule"/>
</dbReference>
<protein>
    <recommendedName>
        <fullName evidence="6">Ferredoxin--NADP reductase</fullName>
        <shortName evidence="6">FNR</shortName>
        <shortName evidence="6">Fd-NADP(+) reductase</shortName>
        <ecNumber evidence="6">1.18.1.2</ecNumber>
    </recommendedName>
</protein>
<evidence type="ECO:0000256" key="6">
    <source>
        <dbReference type="HAMAP-Rule" id="MF_01685"/>
    </source>
</evidence>
<dbReference type="OrthoDB" id="9806179at2"/>
<dbReference type="InterPro" id="IPR022890">
    <property type="entry name" value="Fd--NADP_Rdtase_type_2"/>
</dbReference>
<dbReference type="InterPro" id="IPR023753">
    <property type="entry name" value="FAD/NAD-binding_dom"/>
</dbReference>
<dbReference type="InterPro" id="IPR050097">
    <property type="entry name" value="Ferredoxin-NADP_redctase_2"/>
</dbReference>
<dbReference type="PRINTS" id="PR00469">
    <property type="entry name" value="PNDRDTASEII"/>
</dbReference>
<comment type="subunit">
    <text evidence="1 6">Homodimer.</text>
</comment>
<organism evidence="9 10">
    <name type="scientific">Weissella kandleri</name>
    <dbReference type="NCBI Taxonomy" id="1616"/>
    <lineage>
        <taxon>Bacteria</taxon>
        <taxon>Bacillati</taxon>
        <taxon>Bacillota</taxon>
        <taxon>Bacilli</taxon>
        <taxon>Lactobacillales</taxon>
        <taxon>Lactobacillaceae</taxon>
        <taxon>Weissella</taxon>
    </lineage>
</organism>
<comment type="caution">
    <text evidence="6">Lacks conserved residue(s) required for the propagation of feature annotation.</text>
</comment>
<keyword evidence="5 6" id="KW-0560">Oxidoreductase</keyword>
<keyword evidence="4 6" id="KW-0521">NADP</keyword>
<dbReference type="STRING" id="1616.IV73_GL000537"/>
<sequence length="337" mass="36764">MMKTRQMDLVIIGAGPVGLFAAYYAGLRELNTVVIESLSVVGGQPQNLYPYKEILDVPGLFGISGDALVENLEQQRTQLNSHLQLATTVIDVQASLDHVTVVTDQQETIEAQAVIVATGKGAFQPRYLPETLAQPSVSGGIDYVLTDLDKYHQRDVLVLGGGDTAVDLANQLTKTAAHVTLVHRRQQFRALEHAVQQLSSNGVSVMTPYAVEAIEQNSEQKLVAAVHEVHGTKTQTLVADYILPSYGFRSDNRVVEQWTIQPALARQKMLVNQQLRTSIPRVFAIGDAAEYENKAELIATGLGEAPIAINTIINDYFPTARGIVHSSSLQIRDGQLQ</sequence>
<dbReference type="InterPro" id="IPR036188">
    <property type="entry name" value="FAD/NAD-bd_sf"/>
</dbReference>
<feature type="binding site" evidence="6">
    <location>
        <position position="49"/>
    </location>
    <ligand>
        <name>FAD</name>
        <dbReference type="ChEBI" id="CHEBI:57692"/>
    </ligand>
</feature>
<accession>A0A0R2JKT1</accession>
<comment type="cofactor">
    <cofactor evidence="6">
        <name>FAD</name>
        <dbReference type="ChEBI" id="CHEBI:57692"/>
    </cofactor>
    <text evidence="6">Binds 1 FAD per subunit.</text>
</comment>
<evidence type="ECO:0000259" key="8">
    <source>
        <dbReference type="Pfam" id="PF07992"/>
    </source>
</evidence>
<dbReference type="EMBL" id="JQBP01000002">
    <property type="protein sequence ID" value="KRN75372.1"/>
    <property type="molecule type" value="Genomic_DNA"/>
</dbReference>
<dbReference type="PRINTS" id="PR00368">
    <property type="entry name" value="FADPNR"/>
</dbReference>
<evidence type="ECO:0000256" key="2">
    <source>
        <dbReference type="ARBA" id="ARBA00022630"/>
    </source>
</evidence>
<feature type="binding site" evidence="6">
    <location>
        <position position="327"/>
    </location>
    <ligand>
        <name>FAD</name>
        <dbReference type="ChEBI" id="CHEBI:57692"/>
    </ligand>
</feature>
<feature type="binding site" evidence="6">
    <location>
        <position position="44"/>
    </location>
    <ligand>
        <name>FAD</name>
        <dbReference type="ChEBI" id="CHEBI:57692"/>
    </ligand>
</feature>
<evidence type="ECO:0000256" key="5">
    <source>
        <dbReference type="ARBA" id="ARBA00023002"/>
    </source>
</evidence>